<evidence type="ECO:0000313" key="3">
    <source>
        <dbReference type="Proteomes" id="UP001055153"/>
    </source>
</evidence>
<dbReference type="Pfam" id="PF17645">
    <property type="entry name" value="Amdase"/>
    <property type="match status" value="1"/>
</dbReference>
<reference evidence="2" key="1">
    <citation type="journal article" date="2021" name="Front. Microbiol.">
        <title>Comprehensive Comparative Genomics and Phenotyping of Methylobacterium Species.</title>
        <authorList>
            <person name="Alessa O."/>
            <person name="Ogura Y."/>
            <person name="Fujitani Y."/>
            <person name="Takami H."/>
            <person name="Hayashi T."/>
            <person name="Sahin N."/>
            <person name="Tani A."/>
        </authorList>
    </citation>
    <scope>NUCLEOTIDE SEQUENCE</scope>
    <source>
        <strain evidence="2">DSM 17168</strain>
    </source>
</reference>
<keyword evidence="2" id="KW-0413">Isomerase</keyword>
<dbReference type="PANTHER" id="PTHR40267">
    <property type="entry name" value="BLR3294 PROTEIN"/>
    <property type="match status" value="1"/>
</dbReference>
<evidence type="ECO:0000256" key="1">
    <source>
        <dbReference type="SAM" id="MobiDB-lite"/>
    </source>
</evidence>
<comment type="caution">
    <text evidence="2">The sequence shown here is derived from an EMBL/GenBank/DDBJ whole genome shotgun (WGS) entry which is preliminary data.</text>
</comment>
<evidence type="ECO:0000313" key="2">
    <source>
        <dbReference type="EMBL" id="GJD98996.1"/>
    </source>
</evidence>
<dbReference type="PANTHER" id="PTHR40267:SF1">
    <property type="entry name" value="BLR3294 PROTEIN"/>
    <property type="match status" value="1"/>
</dbReference>
<accession>A0ABQ4S7D4</accession>
<dbReference type="Gene3D" id="3.40.50.12500">
    <property type="match status" value="1"/>
</dbReference>
<feature type="region of interest" description="Disordered" evidence="1">
    <location>
        <begin position="1"/>
        <end position="20"/>
    </location>
</feature>
<proteinExistence type="predicted"/>
<dbReference type="EMBL" id="BPQQ01000010">
    <property type="protein sequence ID" value="GJD98996.1"/>
    <property type="molecule type" value="Genomic_DNA"/>
</dbReference>
<protein>
    <submittedName>
        <fullName evidence="2">Maleate isomerase</fullName>
    </submittedName>
</protein>
<dbReference type="GO" id="GO:0016853">
    <property type="term" value="F:isomerase activity"/>
    <property type="evidence" value="ECO:0007669"/>
    <property type="project" value="UniProtKB-KW"/>
</dbReference>
<keyword evidence="3" id="KW-1185">Reference proteome</keyword>
<dbReference type="InterPro" id="IPR053714">
    <property type="entry name" value="Iso_Racemase_Enz_sf"/>
</dbReference>
<reference evidence="2" key="2">
    <citation type="submission" date="2021-08" db="EMBL/GenBank/DDBJ databases">
        <authorList>
            <person name="Tani A."/>
            <person name="Ola A."/>
            <person name="Ogura Y."/>
            <person name="Katsura K."/>
            <person name="Hayashi T."/>
        </authorList>
    </citation>
    <scope>NUCLEOTIDE SEQUENCE</scope>
    <source>
        <strain evidence="2">DSM 17168</strain>
    </source>
</reference>
<organism evidence="2 3">
    <name type="scientific">Methylobacterium isbiliense</name>
    <dbReference type="NCBI Taxonomy" id="315478"/>
    <lineage>
        <taxon>Bacteria</taxon>
        <taxon>Pseudomonadati</taxon>
        <taxon>Pseudomonadota</taxon>
        <taxon>Alphaproteobacteria</taxon>
        <taxon>Hyphomicrobiales</taxon>
        <taxon>Methylobacteriaceae</taxon>
        <taxon>Methylobacterium</taxon>
    </lineage>
</organism>
<dbReference type="PIRSF" id="PIRSF015736">
    <property type="entry name" value="MI"/>
    <property type="match status" value="1"/>
</dbReference>
<dbReference type="Proteomes" id="UP001055153">
    <property type="component" value="Unassembled WGS sequence"/>
</dbReference>
<sequence length="270" mass="28170">MTVSMTPAPTTAPEPATAPVPLRLGMLTPSSNTVLEPVLARMTGPSALSVHYSRFRVTEISLSQQGLGQFALDGMLQAAELLAHAKVDVIAWNGTSAGWLGFPQDEELCARITAATGIPATSSVLAFRDAFRSLGIGRVGLVTPYTADVQRRIMANWAEAGFPCTAERHLNLSDNFSFAGTAETVIADMVRQVAAEGCDAAAIVCTNMRGAAVAPGLERDLGIPVIDSVAVTLWASLRRIGAGTGAFAGWGRIFALPTAAPAHRTGRAVA</sequence>
<gene>
    <name evidence="2" type="primary">maiA_1</name>
    <name evidence="2" type="ORF">GMJLKIPL_0909</name>
</gene>
<dbReference type="InterPro" id="IPR026286">
    <property type="entry name" value="MaiA/AMDase"/>
</dbReference>
<name>A0ABQ4S7D4_9HYPH</name>